<dbReference type="SUPFAM" id="SSF103642">
    <property type="entry name" value="Sec-C motif"/>
    <property type="match status" value="1"/>
</dbReference>
<evidence type="ECO:0000313" key="2">
    <source>
        <dbReference type="Proteomes" id="UP000749010"/>
    </source>
</evidence>
<organism evidence="1 2">
    <name type="scientific">Candidatus Accumulibacter phosphatis</name>
    <dbReference type="NCBI Taxonomy" id="327160"/>
    <lineage>
        <taxon>Bacteria</taxon>
        <taxon>Pseudomonadati</taxon>
        <taxon>Pseudomonadota</taxon>
        <taxon>Betaproteobacteria</taxon>
        <taxon>Candidatus Accumulibacter</taxon>
    </lineage>
</organism>
<dbReference type="Gene3D" id="3.10.450.50">
    <property type="match status" value="1"/>
</dbReference>
<reference evidence="1 2" key="1">
    <citation type="submission" date="2019-03" db="EMBL/GenBank/DDBJ databases">
        <title>Metabolic reconstructions from genomes of highly enriched 'Candidatus Accumulibacter' and 'Candidatus Competibacter' bioreactor populations.</title>
        <authorList>
            <person name="Annavajhala M.K."/>
            <person name="Welles L."/>
            <person name="Abbas B."/>
            <person name="Sorokin D."/>
            <person name="Park H."/>
            <person name="Van Loosdrecht M."/>
            <person name="Chandran K."/>
        </authorList>
    </citation>
    <scope>NUCLEOTIDE SEQUENCE [LARGE SCALE GENOMIC DNA]</scope>
    <source>
        <strain evidence="1 2">SBR_S</strain>
    </source>
</reference>
<sequence>MTYKIGRNDPCPCGSGKKYKQCCASGRTDFVEPEPKGHAGAVERAIDWLVNKHRKAVGAAIGGMLYDNLTEAEQDALLAQDRPTQSSIQLNATEWLCAEGQILVHGEQKRVSEYLLGHGGPLFTVDQRNWIKQLAERPLRLYDITDVKPNQQLTLCDSLDFDAPPIVVREKSGSQASMLGIQMGARIMDVADHHELSGAAYAFTPRTGPLVVEHMRAAIDRFDGPAEDLPDMLSFIIRRRWLAQFFAPMPMPALRDAHSGEPILLITDHYRVTDWDDLTQSFSAQSDLEGDRESGWNRLIDCDDGQTRALATVNVEARGDKITVFYTTQRYAAEGRSWFQSLAGDAVQFLSRELSDPAGLMRNGPAGQETKPAADDLDLSPEAMAELMETALHEMYAQWADEPIEALAGKTPRQAIDTPAGLERVKGLLRMYEAKEQQGAAQQGRRAISFQFLWQSLGIPRPTGSE</sequence>
<dbReference type="RefSeq" id="WP_169068378.1">
    <property type="nucleotide sequence ID" value="NZ_SPMY01000078.1"/>
</dbReference>
<dbReference type="Pfam" id="PF02810">
    <property type="entry name" value="SEC-C"/>
    <property type="match status" value="1"/>
</dbReference>
<evidence type="ECO:0000313" key="1">
    <source>
        <dbReference type="EMBL" id="NMQ29926.1"/>
    </source>
</evidence>
<dbReference type="InterPro" id="IPR004027">
    <property type="entry name" value="SEC_C_motif"/>
</dbReference>
<accession>A0ABX1U094</accession>
<comment type="caution">
    <text evidence="1">The sequence shown here is derived from an EMBL/GenBank/DDBJ whole genome shotgun (WGS) entry which is preliminary data.</text>
</comment>
<name>A0ABX1U094_9PROT</name>
<gene>
    <name evidence="1" type="ORF">E4Q23_20495</name>
</gene>
<protein>
    <submittedName>
        <fullName evidence="1">DUF2384 domain-containing protein</fullName>
    </submittedName>
</protein>
<proteinExistence type="predicted"/>
<keyword evidence="2" id="KW-1185">Reference proteome</keyword>
<dbReference type="EMBL" id="SPMY01000078">
    <property type="protein sequence ID" value="NMQ29926.1"/>
    <property type="molecule type" value="Genomic_DNA"/>
</dbReference>
<dbReference type="Proteomes" id="UP000749010">
    <property type="component" value="Unassembled WGS sequence"/>
</dbReference>